<proteinExistence type="predicted"/>
<organism evidence="3 4">
    <name type="scientific">Populus trichocarpa</name>
    <name type="common">Western balsam poplar</name>
    <name type="synonym">Populus balsamifera subsp. trichocarpa</name>
    <dbReference type="NCBI Taxonomy" id="3694"/>
    <lineage>
        <taxon>Eukaryota</taxon>
        <taxon>Viridiplantae</taxon>
        <taxon>Streptophyta</taxon>
        <taxon>Embryophyta</taxon>
        <taxon>Tracheophyta</taxon>
        <taxon>Spermatophyta</taxon>
        <taxon>Magnoliopsida</taxon>
        <taxon>eudicotyledons</taxon>
        <taxon>Gunneridae</taxon>
        <taxon>Pentapetalae</taxon>
        <taxon>rosids</taxon>
        <taxon>fabids</taxon>
        <taxon>Malpighiales</taxon>
        <taxon>Salicaceae</taxon>
        <taxon>Saliceae</taxon>
        <taxon>Populus</taxon>
    </lineage>
</organism>
<name>B9HQP6_POPTR</name>
<dbReference type="GO" id="GO:0009055">
    <property type="term" value="F:electron transfer activity"/>
    <property type="evidence" value="ECO:0007669"/>
    <property type="project" value="InterPro"/>
</dbReference>
<keyword evidence="1" id="KW-0472">Membrane</keyword>
<dbReference type="InterPro" id="IPR005797">
    <property type="entry name" value="Cyt_b/b6_N"/>
</dbReference>
<dbReference type="Pfam" id="PF00033">
    <property type="entry name" value="Cytochrome_B"/>
    <property type="match status" value="1"/>
</dbReference>
<dbReference type="STRING" id="3694.B9HQP6"/>
<dbReference type="Gene3D" id="1.20.810.10">
    <property type="entry name" value="Cytochrome Bc1 Complex, Chain C"/>
    <property type="match status" value="1"/>
</dbReference>
<feature type="transmembrane region" description="Helical" evidence="1">
    <location>
        <begin position="31"/>
        <end position="50"/>
    </location>
</feature>
<dbReference type="InterPro" id="IPR016174">
    <property type="entry name" value="Di-haem_cyt_TM"/>
</dbReference>
<dbReference type="Proteomes" id="UP000006729">
    <property type="component" value="Chromosome 9"/>
</dbReference>
<keyword evidence="4" id="KW-1185">Reference proteome</keyword>
<dbReference type="EMBL" id="CM009298">
    <property type="protein sequence ID" value="PNT18803.1"/>
    <property type="molecule type" value="Genomic_DNA"/>
</dbReference>
<dbReference type="PANTHER" id="PTHR19271">
    <property type="entry name" value="CYTOCHROME B"/>
    <property type="match status" value="1"/>
</dbReference>
<protein>
    <recommendedName>
        <fullName evidence="2">Cytochrome b/b6 N-terminal region profile domain-containing protein</fullName>
    </recommendedName>
</protein>
<dbReference type="HOGENOM" id="CLU_194973_1_0_1"/>
<dbReference type="PANTHER" id="PTHR19271:SF38">
    <property type="entry name" value="CYTOCHROME B_B6 N-TERMINAL REGION PROFILE DOMAIN-CONTAINING PROTEIN"/>
    <property type="match status" value="1"/>
</dbReference>
<dbReference type="AlphaFoldDB" id="B9HQP6"/>
<evidence type="ECO:0000256" key="1">
    <source>
        <dbReference type="SAM" id="Phobius"/>
    </source>
</evidence>
<accession>B9HQP6</accession>
<evidence type="ECO:0000259" key="2">
    <source>
        <dbReference type="PROSITE" id="PS51002"/>
    </source>
</evidence>
<reference evidence="3 4" key="1">
    <citation type="journal article" date="2006" name="Science">
        <title>The genome of black cottonwood, Populus trichocarpa (Torr. &amp; Gray).</title>
        <authorList>
            <person name="Tuskan G.A."/>
            <person name="Difazio S."/>
            <person name="Jansson S."/>
            <person name="Bohlmann J."/>
            <person name="Grigoriev I."/>
            <person name="Hellsten U."/>
            <person name="Putnam N."/>
            <person name="Ralph S."/>
            <person name="Rombauts S."/>
            <person name="Salamov A."/>
            <person name="Schein J."/>
            <person name="Sterck L."/>
            <person name="Aerts A."/>
            <person name="Bhalerao R.R."/>
            <person name="Bhalerao R.P."/>
            <person name="Blaudez D."/>
            <person name="Boerjan W."/>
            <person name="Brun A."/>
            <person name="Brunner A."/>
            <person name="Busov V."/>
            <person name="Campbell M."/>
            <person name="Carlson J."/>
            <person name="Chalot M."/>
            <person name="Chapman J."/>
            <person name="Chen G.L."/>
            <person name="Cooper D."/>
            <person name="Coutinho P.M."/>
            <person name="Couturier J."/>
            <person name="Covert S."/>
            <person name="Cronk Q."/>
            <person name="Cunningham R."/>
            <person name="Davis J."/>
            <person name="Degroeve S."/>
            <person name="Dejardin A."/>
            <person name="Depamphilis C."/>
            <person name="Detter J."/>
            <person name="Dirks B."/>
            <person name="Dubchak I."/>
            <person name="Duplessis S."/>
            <person name="Ehlting J."/>
            <person name="Ellis B."/>
            <person name="Gendler K."/>
            <person name="Goodstein D."/>
            <person name="Gribskov M."/>
            <person name="Grimwood J."/>
            <person name="Groover A."/>
            <person name="Gunter L."/>
            <person name="Hamberger B."/>
            <person name="Heinze B."/>
            <person name="Helariutta Y."/>
            <person name="Henrissat B."/>
            <person name="Holligan D."/>
            <person name="Holt R."/>
            <person name="Huang W."/>
            <person name="Islam-Faridi N."/>
            <person name="Jones S."/>
            <person name="Jones-Rhoades M."/>
            <person name="Jorgensen R."/>
            <person name="Joshi C."/>
            <person name="Kangasjarvi J."/>
            <person name="Karlsson J."/>
            <person name="Kelleher C."/>
            <person name="Kirkpatrick R."/>
            <person name="Kirst M."/>
            <person name="Kohler A."/>
            <person name="Kalluri U."/>
            <person name="Larimer F."/>
            <person name="Leebens-Mack J."/>
            <person name="Leple J.C."/>
            <person name="Locascio P."/>
            <person name="Lou Y."/>
            <person name="Lucas S."/>
            <person name="Martin F."/>
            <person name="Montanini B."/>
            <person name="Napoli C."/>
            <person name="Nelson D.R."/>
            <person name="Nelson C."/>
            <person name="Nieminen K."/>
            <person name="Nilsson O."/>
            <person name="Pereda V."/>
            <person name="Peter G."/>
            <person name="Philippe R."/>
            <person name="Pilate G."/>
            <person name="Poliakov A."/>
            <person name="Razumovskaya J."/>
            <person name="Richardson P."/>
            <person name="Rinaldi C."/>
            <person name="Ritland K."/>
            <person name="Rouze P."/>
            <person name="Ryaboy D."/>
            <person name="Schmutz J."/>
            <person name="Schrader J."/>
            <person name="Segerman B."/>
            <person name="Shin H."/>
            <person name="Siddiqui A."/>
            <person name="Sterky F."/>
            <person name="Terry A."/>
            <person name="Tsai C.J."/>
            <person name="Uberbacher E."/>
            <person name="Unneberg P."/>
            <person name="Vahala J."/>
            <person name="Wall K."/>
            <person name="Wessler S."/>
            <person name="Yang G."/>
            <person name="Yin T."/>
            <person name="Douglas C."/>
            <person name="Marra M."/>
            <person name="Sandberg G."/>
            <person name="Van de Peer Y."/>
            <person name="Rokhsar D."/>
        </authorList>
    </citation>
    <scope>NUCLEOTIDE SEQUENCE [LARGE SCALE GENOMIC DNA]</scope>
    <source>
        <strain evidence="4">cv. Nisqually</strain>
    </source>
</reference>
<dbReference type="GO" id="GO:0016020">
    <property type="term" value="C:membrane"/>
    <property type="evidence" value="ECO:0007669"/>
    <property type="project" value="InterPro"/>
</dbReference>
<keyword evidence="1" id="KW-0812">Transmembrane</keyword>
<gene>
    <name evidence="3" type="ORF">POPTR_009G005000</name>
</gene>
<dbReference type="InterPro" id="IPR027387">
    <property type="entry name" value="Cytb/b6-like_sf"/>
</dbReference>
<evidence type="ECO:0000313" key="3">
    <source>
        <dbReference type="EMBL" id="PNT18803.1"/>
    </source>
</evidence>
<keyword evidence="1" id="KW-1133">Transmembrane helix</keyword>
<dbReference type="InParanoid" id="B9HQP6"/>
<feature type="domain" description="Cytochrome b/b6 N-terminal region profile" evidence="2">
    <location>
        <begin position="1"/>
        <end position="62"/>
    </location>
</feature>
<evidence type="ECO:0000313" key="4">
    <source>
        <dbReference type="Proteomes" id="UP000006729"/>
    </source>
</evidence>
<dbReference type="eggNOG" id="KOG4663">
    <property type="taxonomic scope" value="Eukaryota"/>
</dbReference>
<dbReference type="GO" id="GO:0016491">
    <property type="term" value="F:oxidoreductase activity"/>
    <property type="evidence" value="ECO:0007669"/>
    <property type="project" value="InterPro"/>
</dbReference>
<sequence length="62" mass="6681">MPKAIPVIGSPLVELLCGSASVGQSTLTRFYSLHTFVLPLFTAVFMLMHFPMICNQGISGPL</sequence>
<dbReference type="PROSITE" id="PS51002">
    <property type="entry name" value="CYTB_NTER"/>
    <property type="match status" value="1"/>
</dbReference>
<dbReference type="SUPFAM" id="SSF81342">
    <property type="entry name" value="Transmembrane di-heme cytochromes"/>
    <property type="match status" value="1"/>
</dbReference>
<dbReference type="GO" id="GO:0022904">
    <property type="term" value="P:respiratory electron transport chain"/>
    <property type="evidence" value="ECO:0007669"/>
    <property type="project" value="InterPro"/>
</dbReference>